<gene>
    <name evidence="2" type="ORF">GO495_16250</name>
</gene>
<keyword evidence="3" id="KW-1185">Reference proteome</keyword>
<evidence type="ECO:0000313" key="2">
    <source>
        <dbReference type="EMBL" id="MVT42145.1"/>
    </source>
</evidence>
<sequence>MNRKTLIILTPAFPANESEEESIWLPAKQSLIRALNRNFPELEIVILTFQFPVSRNRYTWNGNLVIPFSGENKGGIRNWLVWLNVVKTLFRLKREKHIIGILSFWCAECSFVAHYFSKLYRLKHYCWICGQDARPWNKFVKRIRPQPSELVAMSDFLLNEFHKNHGIRPAYLIPDAIDTLLFDKDNEERTIDILGAGSLSPLKQYDVFVEVVAAIKEQLQPVQAILCGDGSERGKIESRMEALGLEDHLRLTGPLPQKEVLRLMKRTKVFLHTSNYEGFGNVCIESLYAGAHVISFTKPMDQKIPHWHIVSTKEEMITRALELLRDPHTVYSSVLPFDMDDSAKQFMKLFQDGNGH</sequence>
<dbReference type="InterPro" id="IPR001296">
    <property type="entry name" value="Glyco_trans_1"/>
</dbReference>
<dbReference type="EMBL" id="WRXO01000004">
    <property type="protein sequence ID" value="MVT42145.1"/>
    <property type="molecule type" value="Genomic_DNA"/>
</dbReference>
<dbReference type="PANTHER" id="PTHR45871:SF1">
    <property type="entry name" value="PHOSPHATIDYLINOSITOL N-ACETYLGLUCOSAMINYLTRANSFERASE SUBUNIT A"/>
    <property type="match status" value="1"/>
</dbReference>
<name>A0A6N8JA28_9BACT</name>
<organism evidence="2 3">
    <name type="scientific">Chitinophaga oryziterrae</name>
    <dbReference type="NCBI Taxonomy" id="1031224"/>
    <lineage>
        <taxon>Bacteria</taxon>
        <taxon>Pseudomonadati</taxon>
        <taxon>Bacteroidota</taxon>
        <taxon>Chitinophagia</taxon>
        <taxon>Chitinophagales</taxon>
        <taxon>Chitinophagaceae</taxon>
        <taxon>Chitinophaga</taxon>
    </lineage>
</organism>
<accession>A0A6N8JA28</accession>
<dbReference type="PANTHER" id="PTHR45871">
    <property type="entry name" value="N-ACETYLGLUCOSAMINYL-PHOSPHATIDYLINOSITOL BIOSYNTHETIC PROTEIN"/>
    <property type="match status" value="1"/>
</dbReference>
<dbReference type="GO" id="GO:0016757">
    <property type="term" value="F:glycosyltransferase activity"/>
    <property type="evidence" value="ECO:0007669"/>
    <property type="project" value="InterPro"/>
</dbReference>
<reference evidence="2 3" key="1">
    <citation type="submission" date="2019-12" db="EMBL/GenBank/DDBJ databases">
        <title>The draft genomic sequence of strain Chitinophaga oryziterrae JCM 16595.</title>
        <authorList>
            <person name="Zhang X."/>
        </authorList>
    </citation>
    <scope>NUCLEOTIDE SEQUENCE [LARGE SCALE GENOMIC DNA]</scope>
    <source>
        <strain evidence="2 3">JCM 16595</strain>
    </source>
</reference>
<protein>
    <submittedName>
        <fullName evidence="2">Glycosyltransferase</fullName>
    </submittedName>
</protein>
<proteinExistence type="predicted"/>
<dbReference type="RefSeq" id="WP_157300775.1">
    <property type="nucleotide sequence ID" value="NZ_BAAAZB010000005.1"/>
</dbReference>
<evidence type="ECO:0000259" key="1">
    <source>
        <dbReference type="Pfam" id="PF00534"/>
    </source>
</evidence>
<evidence type="ECO:0000313" key="3">
    <source>
        <dbReference type="Proteomes" id="UP000468388"/>
    </source>
</evidence>
<dbReference type="AlphaFoldDB" id="A0A6N8JA28"/>
<dbReference type="Proteomes" id="UP000468388">
    <property type="component" value="Unassembled WGS sequence"/>
</dbReference>
<dbReference type="Pfam" id="PF00534">
    <property type="entry name" value="Glycos_transf_1"/>
    <property type="match status" value="1"/>
</dbReference>
<feature type="domain" description="Glycosyl transferase family 1" evidence="1">
    <location>
        <begin position="184"/>
        <end position="297"/>
    </location>
</feature>
<dbReference type="OrthoDB" id="1116389at2"/>
<comment type="caution">
    <text evidence="2">The sequence shown here is derived from an EMBL/GenBank/DDBJ whole genome shotgun (WGS) entry which is preliminary data.</text>
</comment>
<dbReference type="SUPFAM" id="SSF53756">
    <property type="entry name" value="UDP-Glycosyltransferase/glycogen phosphorylase"/>
    <property type="match status" value="1"/>
</dbReference>
<keyword evidence="2" id="KW-0808">Transferase</keyword>
<dbReference type="Gene3D" id="3.40.50.2000">
    <property type="entry name" value="Glycogen Phosphorylase B"/>
    <property type="match status" value="2"/>
</dbReference>